<evidence type="ECO:0000256" key="2">
    <source>
        <dbReference type="ARBA" id="ARBA00006613"/>
    </source>
</evidence>
<comment type="subcellular location">
    <subcellularLocation>
        <location evidence="1">Endomembrane system</location>
    </subcellularLocation>
</comment>
<feature type="coiled-coil region" evidence="7">
    <location>
        <begin position="1010"/>
        <end position="1044"/>
    </location>
</feature>
<keyword evidence="4" id="KW-0677">Repeat</keyword>
<dbReference type="PANTHER" id="PTHR22781">
    <property type="entry name" value="DELTA ADAPTIN-RELATED"/>
    <property type="match status" value="1"/>
</dbReference>
<dbReference type="InterPro" id="IPR016024">
    <property type="entry name" value="ARM-type_fold"/>
</dbReference>
<evidence type="ECO:0000256" key="5">
    <source>
        <dbReference type="ARBA" id="ARBA00022927"/>
    </source>
</evidence>
<sequence length="1591" mass="191561">MDNSFIELIKDIKKDDSIKNLEKNYQKCISYLKELDKKKSSDKLFSMNSVIKEKSLILLKLLYLQMFGKKIDKEHNFSVIELLTCNKYFLKRRGFFFLNNISDNDDIIFLCINLFKKELYKDSISSSEYNSKGIVLSSLSNIGAKLIKENINIFNNNTNNSNNINTMNSFHGNNFFESSNDGNKKNNLTSILQVINKNNDEKIFNTFLILNSISNICTDIMSCNLYNDIFFLLNNSNVYIRKKTILCFYKLVVSNLSILNTFFDIIKKNFIALYNNENPFYEKLPYDQVDYTFRNNTCLCCLIINVLAEIFSYLERRQRTYDIQQVKGGEYKEGAFNLSTNNNNNNNKKKNQQVNIIPTENDNNIKNNSDNNKNNNSDNNKNNNSDNNNIKNNSDNNKNNNSDNNKNNNSDNNKNNNSDNNKNNNSDNNKNNNHCDYNHCDNNYTDEHAISNYLKKFLSFVPFIYNILNERLSIIDNWKIIKFIKFINKLVKYEYRIYKKFLPIIIHIFFTNKAKSVIFECYDFILFNYKKNYNVHMPNVDSYINMSLSSQNMDTSNNMNIHDNNDIFNNTYNNNNNNILINDNRDSDNHDSDNHNSDHHNILPNSSHNKKMNNNSEEFLLSQENINTHNIEENNNKKKNNVDDTPFDKFLFYCFKQLLSSFFTDDRNIVYMTTNLYKYLFIIPDIYEYFIRYNLLNEFSRNILKNFYHKDITIRKKLLYILYYLINEQNFQQIVYSILIYLYNHNNNYIDSDHNVKVKPFDYVDEYIHVILNYCINNLNHLPNVNVYIFILFYLLCLKNHTKENEILEQIHKINKQLNITHMTTNFLSCIFIITYALGFIKDTMQTNDDIYVKNNKLEINKLLFTKDIRNDINDNDDHHHNIIKQKNIDTYNISYNHIQMPNTVTDVICPPIHINKEKENFKNKSYYENEHNYYFLEIISNYQDKYEYILINDIYNLKKEIKNFNILNKYDVFEYIIIILKLYDKIYPDVHYMQGVLDKSNNDDPLYLKRKMNEEYQNVQDKYEHVEEKYVHVEEKYEHVESKCDDKNIQIYKDNNIKTCEYFLKYNRLDHIKIESYEYIIYFITIYLEETYDKIKEFKDMIFLKIFFFTLYLFFISFNSANILWNVIKIFMFFFQFEENYSLVVFYFYRCYIHVNYLIEKKNDVYNLDICILIKNILSLLLNTKKENYKNFNFYHYFVNTILYSQQNEDKHFDLNKPFKYDDSFFFINTELNKGKSETTNKKHKNIKNKEKQTKKNIQTSITNELHMLKNKYKEYKEKWINTIPFYIIYQNDHFKLYFKHQKDNNELILYIHLKNDTFILYNFNIYTSFNLINYNILDKHNSDYSNINDDMENNFYKYNITNQNMDTYSNHHVNNKNYIQIKNINMSTFISIKYDNLMSDIKLSYEYFLNTDKLKNNGLLIIPHVKMDPLNLSMDDFKKINNINAVLRNINYQITTEKNCNIYKLLFSYFLFLSQYLNISFLNMNNIFVNLKNEVHMNELRIIFCICRSADTSESTKRRDSTLEDNIILLLNVQPQKKEESDMSYIYSIYIKMKILNNSQDDSNKLLDYFEFYINQLFLQKIKNSHFLF</sequence>
<feature type="region of interest" description="Disordered" evidence="8">
    <location>
        <begin position="579"/>
        <end position="609"/>
    </location>
</feature>
<proteinExistence type="inferred from homology"/>
<comment type="similarity">
    <text evidence="2">Belongs to the adaptor complexes large subunit family.</text>
</comment>
<keyword evidence="6 9" id="KW-0472">Membrane</keyword>
<keyword evidence="5" id="KW-0653">Protein transport</keyword>
<evidence type="ECO:0000313" key="11">
    <source>
        <dbReference type="Proteomes" id="UP000831156"/>
    </source>
</evidence>
<accession>A0ABY1UPB9</accession>
<dbReference type="Gene3D" id="1.25.10.10">
    <property type="entry name" value="Leucine-rich Repeat Variant"/>
    <property type="match status" value="2"/>
</dbReference>
<dbReference type="InterPro" id="IPR011989">
    <property type="entry name" value="ARM-like"/>
</dbReference>
<keyword evidence="9" id="KW-0812">Transmembrane</keyword>
<dbReference type="Proteomes" id="UP000831156">
    <property type="component" value="Chromosome 8"/>
</dbReference>
<dbReference type="SUPFAM" id="SSF48371">
    <property type="entry name" value="ARM repeat"/>
    <property type="match status" value="1"/>
</dbReference>
<dbReference type="PANTHER" id="PTHR22781:SF12">
    <property type="entry name" value="AP-3 COMPLEX SUBUNIT DELTA-1"/>
    <property type="match status" value="1"/>
</dbReference>
<keyword evidence="3" id="KW-0813">Transport</keyword>
<name>A0ABY1UPB9_9APIC</name>
<evidence type="ECO:0000256" key="3">
    <source>
        <dbReference type="ARBA" id="ARBA00022448"/>
    </source>
</evidence>
<evidence type="ECO:0000256" key="4">
    <source>
        <dbReference type="ARBA" id="ARBA00022737"/>
    </source>
</evidence>
<evidence type="ECO:0000313" key="10">
    <source>
        <dbReference type="EMBL" id="SOV13341.1"/>
    </source>
</evidence>
<feature type="compositionally biased region" description="Low complexity" evidence="8">
    <location>
        <begin position="361"/>
        <end position="431"/>
    </location>
</feature>
<organism evidence="10 11">
    <name type="scientific">Plasmodium gaboni</name>
    <dbReference type="NCBI Taxonomy" id="647221"/>
    <lineage>
        <taxon>Eukaryota</taxon>
        <taxon>Sar</taxon>
        <taxon>Alveolata</taxon>
        <taxon>Apicomplexa</taxon>
        <taxon>Aconoidasida</taxon>
        <taxon>Haemosporida</taxon>
        <taxon>Plasmodiidae</taxon>
        <taxon>Plasmodium</taxon>
        <taxon>Plasmodium (Laverania)</taxon>
    </lineage>
</organism>
<reference evidence="10" key="1">
    <citation type="submission" date="2016-09" db="EMBL/GenBank/DDBJ databases">
        <authorList>
            <consortium name="Pathogen Informatics"/>
            <person name="Sun Q."/>
            <person name="Inoue M."/>
        </authorList>
    </citation>
    <scope>NUCLEOTIDE SEQUENCE</scope>
</reference>
<evidence type="ECO:0000256" key="8">
    <source>
        <dbReference type="SAM" id="MobiDB-lite"/>
    </source>
</evidence>
<evidence type="ECO:0000256" key="9">
    <source>
        <dbReference type="SAM" id="Phobius"/>
    </source>
</evidence>
<keyword evidence="7" id="KW-0175">Coiled coil</keyword>
<evidence type="ECO:0000256" key="6">
    <source>
        <dbReference type="ARBA" id="ARBA00023136"/>
    </source>
</evidence>
<feature type="compositionally biased region" description="Basic and acidic residues" evidence="8">
    <location>
        <begin position="583"/>
        <end position="601"/>
    </location>
</feature>
<feature type="transmembrane region" description="Helical" evidence="9">
    <location>
        <begin position="1107"/>
        <end position="1129"/>
    </location>
</feature>
<feature type="region of interest" description="Disordered" evidence="8">
    <location>
        <begin position="359"/>
        <end position="431"/>
    </location>
</feature>
<dbReference type="InterPro" id="IPR017105">
    <property type="entry name" value="AP3_complex_dsu"/>
</dbReference>
<keyword evidence="9" id="KW-1133">Transmembrane helix</keyword>
<keyword evidence="11" id="KW-1185">Reference proteome</keyword>
<evidence type="ECO:0000256" key="1">
    <source>
        <dbReference type="ARBA" id="ARBA00004308"/>
    </source>
</evidence>
<gene>
    <name evidence="10" type="ORF">PGABG01_0808300</name>
</gene>
<feature type="transmembrane region" description="Helical" evidence="9">
    <location>
        <begin position="823"/>
        <end position="841"/>
    </location>
</feature>
<evidence type="ECO:0000256" key="7">
    <source>
        <dbReference type="SAM" id="Coils"/>
    </source>
</evidence>
<protein>
    <submittedName>
        <fullName evidence="10">AP-3 complex subunit delta, putative</fullName>
    </submittedName>
</protein>
<dbReference type="EMBL" id="LT969431">
    <property type="protein sequence ID" value="SOV13341.1"/>
    <property type="molecule type" value="Genomic_DNA"/>
</dbReference>